<dbReference type="GO" id="GO:0036374">
    <property type="term" value="F:glutathione hydrolase activity"/>
    <property type="evidence" value="ECO:0007669"/>
    <property type="project" value="UniProtKB-UniRule"/>
</dbReference>
<comment type="catalytic activity">
    <reaction evidence="3">
        <text>glutathione + H2O = L-cysteinylglycine + L-glutamate</text>
        <dbReference type="Rhea" id="RHEA:28807"/>
        <dbReference type="ChEBI" id="CHEBI:15377"/>
        <dbReference type="ChEBI" id="CHEBI:29985"/>
        <dbReference type="ChEBI" id="CHEBI:57925"/>
        <dbReference type="ChEBI" id="CHEBI:61694"/>
        <dbReference type="EC" id="3.4.19.13"/>
    </reaction>
</comment>
<comment type="pathway">
    <text evidence="3">Sulfur metabolism; glutathione metabolism.</text>
</comment>
<dbReference type="HOGENOM" id="CLU_014813_4_1_1"/>
<evidence type="ECO:0000256" key="1">
    <source>
        <dbReference type="PIRSR" id="PIRSR600101-1"/>
    </source>
</evidence>
<dbReference type="AlphaFoldDB" id="A0A0C9UI83"/>
<dbReference type="GO" id="GO:0103068">
    <property type="term" value="F:leukotriene C4 gamma-glutamyl transferase activity"/>
    <property type="evidence" value="ECO:0007669"/>
    <property type="project" value="UniProtKB-EC"/>
</dbReference>
<feature type="binding site" evidence="2">
    <location>
        <position position="95"/>
    </location>
    <ligand>
        <name>L-glutamate</name>
        <dbReference type="ChEBI" id="CHEBI:29985"/>
    </ligand>
</feature>
<dbReference type="SUPFAM" id="SSF56235">
    <property type="entry name" value="N-terminal nucleophile aminohydrolases (Ntn hydrolases)"/>
    <property type="match status" value="1"/>
</dbReference>
<dbReference type="EC" id="2.3.2.2" evidence="3"/>
<keyword evidence="3" id="KW-0012">Acyltransferase</keyword>
<feature type="binding site" evidence="2">
    <location>
        <position position="464"/>
    </location>
    <ligand>
        <name>L-glutamate</name>
        <dbReference type="ChEBI" id="CHEBI:29985"/>
    </ligand>
</feature>
<proteinExistence type="predicted"/>
<sequence>MSRIIIFVFALLPLSLAASTTAITNHGAVVTEVAECSDIGVQILKQGGSAADAIIASAFCVGTISAYHSGIGGGGFMLVRFNTGKTHDYEMIDFRETMPAAGNQTLYVDNPDPTASTIGDLAIGVPGEMRGWEQLHKRHGKLPWKTLFQPAIKLARDGFTVNPALANQLTSSFGFLTADPLWAEVYAPNGTILKLGDKVYRKRYARTLQTLSEQGADAFYTGEIAVNTAAAAFARGGILTTHDLANYTAIIRKPANITYRNHRLFSTVAPSSGSVVLAALKIFEGYPGSAQDTDPAINVTTHRLLQATRFGYADRTNFGDPAFTANVSTLEAEFLLESTAEAARAKINDTHNFDPSFYNLNNFLVLSDNGTSHMAAVDAAGNAVSLTTTVNLFWGSQVMTTDGIILNDEMDDFSSPGQVNSFGFAASPANLIQPFKRPQSSIASTIIEDLETGEFRMATGSAGGSRIITATLQNIHYHLDQGLSPSDALHHGRWHDQLTTTTLFEENTPSIGVPGFPNSTVAFLANINYNVSFEDTTGSAGHIIAKVSNGSYVAASDPRSLAGGGAVF</sequence>
<evidence type="ECO:0000313" key="5">
    <source>
        <dbReference type="EMBL" id="KIJ28652.1"/>
    </source>
</evidence>
<dbReference type="GO" id="GO:0005886">
    <property type="term" value="C:plasma membrane"/>
    <property type="evidence" value="ECO:0007669"/>
    <property type="project" value="TreeGrafter"/>
</dbReference>
<keyword evidence="6" id="KW-1185">Reference proteome</keyword>
<feature type="binding site" evidence="2">
    <location>
        <position position="412"/>
    </location>
    <ligand>
        <name>L-glutamate</name>
        <dbReference type="ChEBI" id="CHEBI:29985"/>
    </ligand>
</feature>
<dbReference type="UniPathway" id="UPA00204"/>
<feature type="chain" id="PRO_5002204820" description="Glutathione hydrolase" evidence="4">
    <location>
        <begin position="18"/>
        <end position="568"/>
    </location>
</feature>
<dbReference type="InterPro" id="IPR043137">
    <property type="entry name" value="GGT_ssub_C"/>
</dbReference>
<feature type="signal peptide" evidence="4">
    <location>
        <begin position="1"/>
        <end position="17"/>
    </location>
</feature>
<keyword evidence="3" id="KW-0808">Transferase</keyword>
<evidence type="ECO:0000256" key="2">
    <source>
        <dbReference type="PIRSR" id="PIRSR600101-2"/>
    </source>
</evidence>
<dbReference type="Gene3D" id="1.10.246.130">
    <property type="match status" value="1"/>
</dbReference>
<feature type="binding site" evidence="2">
    <location>
        <begin position="440"/>
        <end position="441"/>
    </location>
    <ligand>
        <name>L-glutamate</name>
        <dbReference type="ChEBI" id="CHEBI:29985"/>
    </ligand>
</feature>
<evidence type="ECO:0000256" key="3">
    <source>
        <dbReference type="RuleBase" id="RU368068"/>
    </source>
</evidence>
<accession>A0A0C9UI83</accession>
<gene>
    <name evidence="5" type="ORF">M422DRAFT_215303</name>
</gene>
<protein>
    <recommendedName>
        <fullName evidence="3">Glutathione hydrolase</fullName>
        <ecNumber evidence="3">2.3.2.2</ecNumber>
        <ecNumber evidence="3">3.4.19.13</ecNumber>
    </recommendedName>
    <alternativeName>
        <fullName evidence="3">Gamma-glutamyltransferase</fullName>
    </alternativeName>
    <alternativeName>
        <fullName evidence="3">Gamma-glutamyltranspeptidase</fullName>
    </alternativeName>
</protein>
<name>A0A0C9UI83_SPHS4</name>
<dbReference type="PANTHER" id="PTHR11686:SF62">
    <property type="entry name" value="GLUTATHIONE HYDROLASE"/>
    <property type="match status" value="1"/>
</dbReference>
<comment type="catalytic activity">
    <reaction evidence="3">
        <text>an S-substituted glutathione + H2O = an S-substituted L-cysteinylglycine + L-glutamate</text>
        <dbReference type="Rhea" id="RHEA:59468"/>
        <dbReference type="ChEBI" id="CHEBI:15377"/>
        <dbReference type="ChEBI" id="CHEBI:29985"/>
        <dbReference type="ChEBI" id="CHEBI:90779"/>
        <dbReference type="ChEBI" id="CHEBI:143103"/>
        <dbReference type="EC" id="3.4.19.13"/>
    </reaction>
</comment>
<dbReference type="Proteomes" id="UP000054279">
    <property type="component" value="Unassembled WGS sequence"/>
</dbReference>
<organism evidence="5 6">
    <name type="scientific">Sphaerobolus stellatus (strain SS14)</name>
    <dbReference type="NCBI Taxonomy" id="990650"/>
    <lineage>
        <taxon>Eukaryota</taxon>
        <taxon>Fungi</taxon>
        <taxon>Dikarya</taxon>
        <taxon>Basidiomycota</taxon>
        <taxon>Agaricomycotina</taxon>
        <taxon>Agaricomycetes</taxon>
        <taxon>Phallomycetidae</taxon>
        <taxon>Geastrales</taxon>
        <taxon>Sphaerobolaceae</taxon>
        <taxon>Sphaerobolus</taxon>
    </lineage>
</organism>
<comment type="function">
    <text evidence="3">Cleaves the gamma-glutamyl peptide bond of glutathione and glutathione conjugates.</text>
</comment>
<keyword evidence="4" id="KW-0732">Signal</keyword>
<dbReference type="InterPro" id="IPR029055">
    <property type="entry name" value="Ntn_hydrolases_N"/>
</dbReference>
<keyword evidence="3" id="KW-0378">Hydrolase</keyword>
<dbReference type="OrthoDB" id="1081007at2759"/>
<dbReference type="InterPro" id="IPR000101">
    <property type="entry name" value="GGT_peptidase"/>
</dbReference>
<dbReference type="Gene3D" id="3.60.20.40">
    <property type="match status" value="1"/>
</dbReference>
<dbReference type="PRINTS" id="PR01210">
    <property type="entry name" value="GGTRANSPTASE"/>
</dbReference>
<dbReference type="EC" id="3.4.19.13" evidence="3"/>
<feature type="binding site" evidence="2">
    <location>
        <begin position="389"/>
        <end position="391"/>
    </location>
    <ligand>
        <name>L-glutamate</name>
        <dbReference type="ChEBI" id="CHEBI:29985"/>
    </ligand>
</feature>
<reference evidence="5 6" key="1">
    <citation type="submission" date="2014-06" db="EMBL/GenBank/DDBJ databases">
        <title>Evolutionary Origins and Diversification of the Mycorrhizal Mutualists.</title>
        <authorList>
            <consortium name="DOE Joint Genome Institute"/>
            <consortium name="Mycorrhizal Genomics Consortium"/>
            <person name="Kohler A."/>
            <person name="Kuo A."/>
            <person name="Nagy L.G."/>
            <person name="Floudas D."/>
            <person name="Copeland A."/>
            <person name="Barry K.W."/>
            <person name="Cichocki N."/>
            <person name="Veneault-Fourrey C."/>
            <person name="LaButti K."/>
            <person name="Lindquist E.A."/>
            <person name="Lipzen A."/>
            <person name="Lundell T."/>
            <person name="Morin E."/>
            <person name="Murat C."/>
            <person name="Riley R."/>
            <person name="Ohm R."/>
            <person name="Sun H."/>
            <person name="Tunlid A."/>
            <person name="Henrissat B."/>
            <person name="Grigoriev I.V."/>
            <person name="Hibbett D.S."/>
            <person name="Martin F."/>
        </authorList>
    </citation>
    <scope>NUCLEOTIDE SEQUENCE [LARGE SCALE GENOMIC DNA]</scope>
    <source>
        <strain evidence="5 6">SS14</strain>
    </source>
</reference>
<dbReference type="FunFam" id="1.10.246.130:FF:000001">
    <property type="entry name" value="Gamma-glutamyltransferase 5 isoform 1"/>
    <property type="match status" value="1"/>
</dbReference>
<dbReference type="EMBL" id="KN837301">
    <property type="protein sequence ID" value="KIJ28652.1"/>
    <property type="molecule type" value="Genomic_DNA"/>
</dbReference>
<comment type="catalytic activity">
    <reaction evidence="3">
        <text>an N-terminal (5-L-glutamyl)-[peptide] + an alpha-amino acid = 5-L-glutamyl amino acid + an N-terminal L-alpha-aminoacyl-[peptide]</text>
        <dbReference type="Rhea" id="RHEA:23904"/>
        <dbReference type="Rhea" id="RHEA-COMP:9780"/>
        <dbReference type="Rhea" id="RHEA-COMP:9795"/>
        <dbReference type="ChEBI" id="CHEBI:77644"/>
        <dbReference type="ChEBI" id="CHEBI:78597"/>
        <dbReference type="ChEBI" id="CHEBI:78599"/>
        <dbReference type="ChEBI" id="CHEBI:78608"/>
        <dbReference type="EC" id="2.3.2.2"/>
    </reaction>
</comment>
<dbReference type="InterPro" id="IPR043138">
    <property type="entry name" value="GGT_lsub"/>
</dbReference>
<dbReference type="PANTHER" id="PTHR11686">
    <property type="entry name" value="GAMMA GLUTAMYL TRANSPEPTIDASE"/>
    <property type="match status" value="1"/>
</dbReference>
<evidence type="ECO:0000256" key="4">
    <source>
        <dbReference type="SAM" id="SignalP"/>
    </source>
</evidence>
<feature type="active site" description="Nucleophile" evidence="1">
    <location>
        <position position="371"/>
    </location>
</feature>
<evidence type="ECO:0000313" key="6">
    <source>
        <dbReference type="Proteomes" id="UP000054279"/>
    </source>
</evidence>
<dbReference type="GO" id="GO:0006751">
    <property type="term" value="P:glutathione catabolic process"/>
    <property type="evidence" value="ECO:0007669"/>
    <property type="project" value="UniProtKB-UniRule"/>
</dbReference>
<dbReference type="Pfam" id="PF01019">
    <property type="entry name" value="G_glu_transpept"/>
    <property type="match status" value="1"/>
</dbReference>